<comment type="caution">
    <text evidence="2">The sequence shown here is derived from an EMBL/GenBank/DDBJ whole genome shotgun (WGS) entry which is preliminary data.</text>
</comment>
<proteinExistence type="predicted"/>
<feature type="compositionally biased region" description="Polar residues" evidence="1">
    <location>
        <begin position="76"/>
        <end position="93"/>
    </location>
</feature>
<gene>
    <name evidence="2" type="ORF">PIB30_098956</name>
</gene>
<dbReference type="EMBL" id="JASCZI010274450">
    <property type="protein sequence ID" value="MED6225989.1"/>
    <property type="molecule type" value="Genomic_DNA"/>
</dbReference>
<name>A0ABU6ZVG9_9FABA</name>
<evidence type="ECO:0000256" key="1">
    <source>
        <dbReference type="SAM" id="MobiDB-lite"/>
    </source>
</evidence>
<keyword evidence="3" id="KW-1185">Reference proteome</keyword>
<reference evidence="2 3" key="1">
    <citation type="journal article" date="2023" name="Plants (Basel)">
        <title>Bridging the Gap: Combining Genomics and Transcriptomics Approaches to Understand Stylosanthes scabra, an Orphan Legume from the Brazilian Caatinga.</title>
        <authorList>
            <person name="Ferreira-Neto J.R.C."/>
            <person name="da Silva M.D."/>
            <person name="Binneck E."/>
            <person name="de Melo N.F."/>
            <person name="da Silva R.H."/>
            <person name="de Melo A.L.T.M."/>
            <person name="Pandolfi V."/>
            <person name="Bustamante F.O."/>
            <person name="Brasileiro-Vidal A.C."/>
            <person name="Benko-Iseppon A.M."/>
        </authorList>
    </citation>
    <scope>NUCLEOTIDE SEQUENCE [LARGE SCALE GENOMIC DNA]</scope>
    <source>
        <tissue evidence="2">Leaves</tissue>
    </source>
</reference>
<feature type="compositionally biased region" description="Polar residues" evidence="1">
    <location>
        <begin position="58"/>
        <end position="68"/>
    </location>
</feature>
<protein>
    <submittedName>
        <fullName evidence="2">Uncharacterized protein</fullName>
    </submittedName>
</protein>
<feature type="compositionally biased region" description="Basic and acidic residues" evidence="1">
    <location>
        <begin position="12"/>
        <end position="30"/>
    </location>
</feature>
<organism evidence="2 3">
    <name type="scientific">Stylosanthes scabra</name>
    <dbReference type="NCBI Taxonomy" id="79078"/>
    <lineage>
        <taxon>Eukaryota</taxon>
        <taxon>Viridiplantae</taxon>
        <taxon>Streptophyta</taxon>
        <taxon>Embryophyta</taxon>
        <taxon>Tracheophyta</taxon>
        <taxon>Spermatophyta</taxon>
        <taxon>Magnoliopsida</taxon>
        <taxon>eudicotyledons</taxon>
        <taxon>Gunneridae</taxon>
        <taxon>Pentapetalae</taxon>
        <taxon>rosids</taxon>
        <taxon>fabids</taxon>
        <taxon>Fabales</taxon>
        <taxon>Fabaceae</taxon>
        <taxon>Papilionoideae</taxon>
        <taxon>50 kb inversion clade</taxon>
        <taxon>dalbergioids sensu lato</taxon>
        <taxon>Dalbergieae</taxon>
        <taxon>Pterocarpus clade</taxon>
        <taxon>Stylosanthes</taxon>
    </lineage>
</organism>
<feature type="region of interest" description="Disordered" evidence="1">
    <location>
        <begin position="1"/>
        <end position="93"/>
    </location>
</feature>
<feature type="non-terminal residue" evidence="2">
    <location>
        <position position="93"/>
    </location>
</feature>
<sequence length="93" mass="9590">MAEDAEAVAPTDRIRRIPEGGGCRRGERGGRGRKGGRGRGIGIGEGDRGCKEGGDRGPSQQPQGGASTSHEHEVGMSTQAEIPATPTESTGHR</sequence>
<evidence type="ECO:0000313" key="3">
    <source>
        <dbReference type="Proteomes" id="UP001341840"/>
    </source>
</evidence>
<dbReference type="Proteomes" id="UP001341840">
    <property type="component" value="Unassembled WGS sequence"/>
</dbReference>
<feature type="compositionally biased region" description="Basic and acidic residues" evidence="1">
    <location>
        <begin position="45"/>
        <end position="55"/>
    </location>
</feature>
<evidence type="ECO:0000313" key="2">
    <source>
        <dbReference type="EMBL" id="MED6225989.1"/>
    </source>
</evidence>
<accession>A0ABU6ZVG9</accession>